<gene>
    <name evidence="1" type="ORF">E3O10_12235</name>
</gene>
<dbReference type="OrthoDB" id="5114416at2"/>
<keyword evidence="2" id="KW-1185">Reference proteome</keyword>
<name>A0A1H8ALD3_9MICO</name>
<evidence type="ECO:0000313" key="2">
    <source>
        <dbReference type="Proteomes" id="UP000297654"/>
    </source>
</evidence>
<reference evidence="1 2" key="1">
    <citation type="submission" date="2019-03" db="EMBL/GenBank/DDBJ databases">
        <title>Genomics of glacier-inhabiting Cryobacterium strains.</title>
        <authorList>
            <person name="Liu Q."/>
            <person name="Xin Y.-H."/>
        </authorList>
    </citation>
    <scope>NUCLEOTIDE SEQUENCE [LARGE SCALE GENOMIC DNA]</scope>
    <source>
        <strain evidence="1 2">Hh15</strain>
    </source>
</reference>
<sequence>MDGSKEFIVSAVVSYWATAGITIAIQIGLLVRALVRRRGGLVLIASVAVILTVGVSLLVSVPTIDWRPDPPATTVNPGYRPCSSGSGSGDCIGG</sequence>
<organism evidence="1 2">
    <name type="scientific">Cryobacterium luteum</name>
    <dbReference type="NCBI Taxonomy" id="1424661"/>
    <lineage>
        <taxon>Bacteria</taxon>
        <taxon>Bacillati</taxon>
        <taxon>Actinomycetota</taxon>
        <taxon>Actinomycetes</taxon>
        <taxon>Micrococcales</taxon>
        <taxon>Microbacteriaceae</taxon>
        <taxon>Cryobacterium</taxon>
    </lineage>
</organism>
<protein>
    <submittedName>
        <fullName evidence="1">Uncharacterized protein</fullName>
    </submittedName>
</protein>
<dbReference type="AlphaFoldDB" id="A0A1H8ALD3"/>
<dbReference type="Proteomes" id="UP000297654">
    <property type="component" value="Unassembled WGS sequence"/>
</dbReference>
<accession>A0A1H8ALD3</accession>
<comment type="caution">
    <text evidence="1">The sequence shown here is derived from an EMBL/GenBank/DDBJ whole genome shotgun (WGS) entry which is preliminary data.</text>
</comment>
<evidence type="ECO:0000313" key="1">
    <source>
        <dbReference type="EMBL" id="TFB88557.1"/>
    </source>
</evidence>
<dbReference type="RefSeq" id="WP_092106405.1">
    <property type="nucleotide sequence ID" value="NZ_FOCN01000001.1"/>
</dbReference>
<proteinExistence type="predicted"/>
<dbReference type="EMBL" id="SOFF01000031">
    <property type="protein sequence ID" value="TFB88557.1"/>
    <property type="molecule type" value="Genomic_DNA"/>
</dbReference>